<accession>A0AAF0V5A5</accession>
<reference evidence="1" key="1">
    <citation type="submission" date="2023-08" db="EMBL/GenBank/DDBJ databases">
        <title>A de novo genome assembly of Solanum verrucosum Schlechtendal, a Mexican diploid species geographically isolated from the other diploid A-genome species in potato relatives.</title>
        <authorList>
            <person name="Hosaka K."/>
        </authorList>
    </citation>
    <scope>NUCLEOTIDE SEQUENCE</scope>
    <source>
        <tissue evidence="1">Young leaves</tissue>
    </source>
</reference>
<sequence>DTVNASQPFIIHQFIQSHPSDHPSPVIKERIISSSTRIPVSSSLLFPEHLSSPDLLIVIFLLLNRYADPCRSFADLQFEYGFDLYRTSIPCEMVMNSDLFRSFADLSFLSFVGMNIARTMDDAIG</sequence>
<organism evidence="1 2">
    <name type="scientific">Solanum verrucosum</name>
    <dbReference type="NCBI Taxonomy" id="315347"/>
    <lineage>
        <taxon>Eukaryota</taxon>
        <taxon>Viridiplantae</taxon>
        <taxon>Streptophyta</taxon>
        <taxon>Embryophyta</taxon>
        <taxon>Tracheophyta</taxon>
        <taxon>Spermatophyta</taxon>
        <taxon>Magnoliopsida</taxon>
        <taxon>eudicotyledons</taxon>
        <taxon>Gunneridae</taxon>
        <taxon>Pentapetalae</taxon>
        <taxon>asterids</taxon>
        <taxon>lamiids</taxon>
        <taxon>Solanales</taxon>
        <taxon>Solanaceae</taxon>
        <taxon>Solanoideae</taxon>
        <taxon>Solaneae</taxon>
        <taxon>Solanum</taxon>
    </lineage>
</organism>
<evidence type="ECO:0000313" key="1">
    <source>
        <dbReference type="EMBL" id="WMV57011.1"/>
    </source>
</evidence>
<dbReference type="AlphaFoldDB" id="A0AAF0V5A5"/>
<gene>
    <name evidence="1" type="ORF">MTR67_050396</name>
</gene>
<protein>
    <submittedName>
        <fullName evidence="1">Uncharacterized protein</fullName>
    </submittedName>
</protein>
<keyword evidence="2" id="KW-1185">Reference proteome</keyword>
<dbReference type="EMBL" id="CP133623">
    <property type="protein sequence ID" value="WMV57011.1"/>
    <property type="molecule type" value="Genomic_DNA"/>
</dbReference>
<dbReference type="Proteomes" id="UP001234989">
    <property type="component" value="Chromosome 12"/>
</dbReference>
<name>A0AAF0V5A5_SOLVR</name>
<proteinExistence type="predicted"/>
<feature type="non-terminal residue" evidence="1">
    <location>
        <position position="1"/>
    </location>
</feature>
<evidence type="ECO:0000313" key="2">
    <source>
        <dbReference type="Proteomes" id="UP001234989"/>
    </source>
</evidence>